<keyword evidence="10 12" id="KW-0503">Monooxygenase</keyword>
<keyword evidence="5 13" id="KW-0812">Transmembrane</keyword>
<feature type="transmembrane region" description="Helical" evidence="13">
    <location>
        <begin position="12"/>
        <end position="29"/>
    </location>
</feature>
<dbReference type="PROSITE" id="PS00086">
    <property type="entry name" value="CYTOCHROME_P450"/>
    <property type="match status" value="1"/>
</dbReference>
<dbReference type="InterPro" id="IPR017972">
    <property type="entry name" value="Cyt_P450_CS"/>
</dbReference>
<evidence type="ECO:0000256" key="10">
    <source>
        <dbReference type="ARBA" id="ARBA00023033"/>
    </source>
</evidence>
<evidence type="ECO:0000256" key="4">
    <source>
        <dbReference type="ARBA" id="ARBA00022617"/>
    </source>
</evidence>
<sequence length="405" mass="44946">MLFSTVLSESVVARTVVLSLLSVFVYAVVSKFATRRGRLPPGPPAKPIIGNILTLPRSGAWLLLTKYKDTFGDLVFLHGLGNQVLVLNSMKAINDLVDKRANVYSHRPVFTVVGELMGLGQSMPLLPYGKEWREHRKLAHVALSPAAVKKYHGVQEDIAALMNRDFLDRPEDFFSHVRLTMGRLILSVTYGLSVDTADSQYITHAEETMHIIEDGVVPGAFLCDFIPMMKWLPSWVPFQREQPGKGYDRASSNRELGGILSYPGSAEDDTYEGYFIPKGTIVIPNSWAISLEPNDKYDPKSFIPERFLDQTQSTIDPASYAFGYGRRICPGKAMAENSVFVLITGILAAFDISPPEGGLTPRFGPSLVSYPEPFECRIRPRSEAKAALVRRRAAQCKLIRCSVSC</sequence>
<dbReference type="SUPFAM" id="SSF48264">
    <property type="entry name" value="Cytochrome P450"/>
    <property type="match status" value="1"/>
</dbReference>
<comment type="similarity">
    <text evidence="3 12">Belongs to the cytochrome P450 family.</text>
</comment>
<comment type="caution">
    <text evidence="14">The sequence shown here is derived from an EMBL/GenBank/DDBJ whole genome shotgun (WGS) entry which is preliminary data.</text>
</comment>
<dbReference type="GO" id="GO:0005506">
    <property type="term" value="F:iron ion binding"/>
    <property type="evidence" value="ECO:0007669"/>
    <property type="project" value="InterPro"/>
</dbReference>
<keyword evidence="9 12" id="KW-0408">Iron</keyword>
<evidence type="ECO:0000313" key="15">
    <source>
        <dbReference type="Proteomes" id="UP000092993"/>
    </source>
</evidence>
<evidence type="ECO:0000256" key="6">
    <source>
        <dbReference type="ARBA" id="ARBA00022723"/>
    </source>
</evidence>
<evidence type="ECO:0000256" key="7">
    <source>
        <dbReference type="ARBA" id="ARBA00022989"/>
    </source>
</evidence>
<keyword evidence="8 12" id="KW-0560">Oxidoreductase</keyword>
<proteinExistence type="inferred from homology"/>
<evidence type="ECO:0000256" key="5">
    <source>
        <dbReference type="ARBA" id="ARBA00022692"/>
    </source>
</evidence>
<protein>
    <submittedName>
        <fullName evidence="14">O-methylsterigmatocystin oxidoreductase</fullName>
    </submittedName>
</protein>
<dbReference type="Proteomes" id="UP000092993">
    <property type="component" value="Unassembled WGS sequence"/>
</dbReference>
<dbReference type="OrthoDB" id="2789670at2759"/>
<dbReference type="GO" id="GO:0004497">
    <property type="term" value="F:monooxygenase activity"/>
    <property type="evidence" value="ECO:0007669"/>
    <property type="project" value="UniProtKB-KW"/>
</dbReference>
<dbReference type="EMBL" id="LUGG01000005">
    <property type="protein sequence ID" value="OBZ74343.1"/>
    <property type="molecule type" value="Genomic_DNA"/>
</dbReference>
<gene>
    <name evidence="14" type="primary">ordA_28</name>
    <name evidence="14" type="ORF">A0H81_05737</name>
</gene>
<accession>A0A1C7MBP8</accession>
<evidence type="ECO:0000256" key="2">
    <source>
        <dbReference type="ARBA" id="ARBA00004167"/>
    </source>
</evidence>
<evidence type="ECO:0000313" key="14">
    <source>
        <dbReference type="EMBL" id="OBZ74343.1"/>
    </source>
</evidence>
<dbReference type="GO" id="GO:0016020">
    <property type="term" value="C:membrane"/>
    <property type="evidence" value="ECO:0007669"/>
    <property type="project" value="UniProtKB-SubCell"/>
</dbReference>
<dbReference type="Pfam" id="PF00067">
    <property type="entry name" value="p450"/>
    <property type="match status" value="2"/>
</dbReference>
<evidence type="ECO:0000256" key="8">
    <source>
        <dbReference type="ARBA" id="ARBA00023002"/>
    </source>
</evidence>
<keyword evidence="6 12" id="KW-0479">Metal-binding</keyword>
<evidence type="ECO:0000256" key="12">
    <source>
        <dbReference type="RuleBase" id="RU000461"/>
    </source>
</evidence>
<reference evidence="14 15" key="1">
    <citation type="submission" date="2016-03" db="EMBL/GenBank/DDBJ databases">
        <title>Whole genome sequencing of Grifola frondosa 9006-11.</title>
        <authorList>
            <person name="Min B."/>
            <person name="Park H."/>
            <person name="Kim J.-G."/>
            <person name="Cho H."/>
            <person name="Oh Y.-L."/>
            <person name="Kong W.-S."/>
            <person name="Choi I.-G."/>
        </authorList>
    </citation>
    <scope>NUCLEOTIDE SEQUENCE [LARGE SCALE GENOMIC DNA]</scope>
    <source>
        <strain evidence="14 15">9006-11</strain>
    </source>
</reference>
<comment type="cofactor">
    <cofactor evidence="1">
        <name>heme</name>
        <dbReference type="ChEBI" id="CHEBI:30413"/>
    </cofactor>
</comment>
<evidence type="ECO:0000256" key="11">
    <source>
        <dbReference type="ARBA" id="ARBA00023136"/>
    </source>
</evidence>
<evidence type="ECO:0000256" key="3">
    <source>
        <dbReference type="ARBA" id="ARBA00010617"/>
    </source>
</evidence>
<dbReference type="GO" id="GO:0016705">
    <property type="term" value="F:oxidoreductase activity, acting on paired donors, with incorporation or reduction of molecular oxygen"/>
    <property type="evidence" value="ECO:0007669"/>
    <property type="project" value="InterPro"/>
</dbReference>
<dbReference type="PANTHER" id="PTHR46300">
    <property type="entry name" value="P450, PUTATIVE (EUROFUNG)-RELATED-RELATED"/>
    <property type="match status" value="1"/>
</dbReference>
<dbReference type="InterPro" id="IPR001128">
    <property type="entry name" value="Cyt_P450"/>
</dbReference>
<dbReference type="InterPro" id="IPR036396">
    <property type="entry name" value="Cyt_P450_sf"/>
</dbReference>
<dbReference type="STRING" id="5627.A0A1C7MBP8"/>
<organism evidence="14 15">
    <name type="scientific">Grifola frondosa</name>
    <name type="common">Maitake</name>
    <name type="synonym">Polyporus frondosus</name>
    <dbReference type="NCBI Taxonomy" id="5627"/>
    <lineage>
        <taxon>Eukaryota</taxon>
        <taxon>Fungi</taxon>
        <taxon>Dikarya</taxon>
        <taxon>Basidiomycota</taxon>
        <taxon>Agaricomycotina</taxon>
        <taxon>Agaricomycetes</taxon>
        <taxon>Polyporales</taxon>
        <taxon>Grifolaceae</taxon>
        <taxon>Grifola</taxon>
    </lineage>
</organism>
<keyword evidence="11 13" id="KW-0472">Membrane</keyword>
<evidence type="ECO:0000256" key="9">
    <source>
        <dbReference type="ARBA" id="ARBA00023004"/>
    </source>
</evidence>
<keyword evidence="15" id="KW-1185">Reference proteome</keyword>
<keyword evidence="7 13" id="KW-1133">Transmembrane helix</keyword>
<dbReference type="InterPro" id="IPR050364">
    <property type="entry name" value="Cytochrome_P450_fung"/>
</dbReference>
<dbReference type="Gene3D" id="1.10.630.10">
    <property type="entry name" value="Cytochrome P450"/>
    <property type="match status" value="2"/>
</dbReference>
<comment type="subcellular location">
    <subcellularLocation>
        <location evidence="2">Membrane</location>
        <topology evidence="2">Single-pass membrane protein</topology>
    </subcellularLocation>
</comment>
<dbReference type="PANTHER" id="PTHR46300:SF7">
    <property type="entry name" value="P450, PUTATIVE (EUROFUNG)-RELATED"/>
    <property type="match status" value="1"/>
</dbReference>
<keyword evidence="4 12" id="KW-0349">Heme</keyword>
<evidence type="ECO:0000256" key="1">
    <source>
        <dbReference type="ARBA" id="ARBA00001971"/>
    </source>
</evidence>
<dbReference type="AlphaFoldDB" id="A0A1C7MBP8"/>
<dbReference type="GO" id="GO:0020037">
    <property type="term" value="F:heme binding"/>
    <property type="evidence" value="ECO:0007669"/>
    <property type="project" value="InterPro"/>
</dbReference>
<name>A0A1C7MBP8_GRIFR</name>
<evidence type="ECO:0000256" key="13">
    <source>
        <dbReference type="SAM" id="Phobius"/>
    </source>
</evidence>